<organism evidence="1 2">
    <name type="scientific">Amphibiibacter pelophylacis</name>
    <dbReference type="NCBI Taxonomy" id="1799477"/>
    <lineage>
        <taxon>Bacteria</taxon>
        <taxon>Pseudomonadati</taxon>
        <taxon>Pseudomonadota</taxon>
        <taxon>Betaproteobacteria</taxon>
        <taxon>Burkholderiales</taxon>
        <taxon>Sphaerotilaceae</taxon>
        <taxon>Amphibiibacter</taxon>
    </lineage>
</organism>
<gene>
    <name evidence="1" type="ORF">RV045_00740</name>
</gene>
<reference evidence="1" key="1">
    <citation type="submission" date="2023-10" db="EMBL/GenBank/DDBJ databases">
        <title>Amphibacter perezi, gen. nov., sp. nov. a novel taxa of the family Comamonadaceae, class Betaproteobacteria isolated from the skin microbiota of Pelophylax perezi from different populations.</title>
        <authorList>
            <person name="Costa S."/>
            <person name="Proenca D.N."/>
            <person name="Lopes I."/>
            <person name="Morais P.V."/>
        </authorList>
    </citation>
    <scope>NUCLEOTIDE SEQUENCE</scope>
    <source>
        <strain evidence="1">SL12-8</strain>
    </source>
</reference>
<evidence type="ECO:0000313" key="1">
    <source>
        <dbReference type="EMBL" id="MEJ7136958.1"/>
    </source>
</evidence>
<accession>A0ACC6NYC0</accession>
<comment type="caution">
    <text evidence="1">The sequence shown here is derived from an EMBL/GenBank/DDBJ whole genome shotgun (WGS) entry which is preliminary data.</text>
</comment>
<proteinExistence type="predicted"/>
<name>A0ACC6NYC0_9BURK</name>
<dbReference type="EMBL" id="JAWDIE010000001">
    <property type="protein sequence ID" value="MEJ7136958.1"/>
    <property type="molecule type" value="Genomic_DNA"/>
</dbReference>
<protein>
    <submittedName>
        <fullName evidence="1">DUF2442 domain-containing protein</fullName>
    </submittedName>
</protein>
<sequence length="92" mass="10206">MTSSAPEIDPRALRVWVNDRVVFVELSDGRQIGFPASRFRLLSQASAAQLAEVTLRLDGAALRWDSLDEDITVRGIVEGRFQLPLPQDQQAA</sequence>
<dbReference type="Proteomes" id="UP001364695">
    <property type="component" value="Unassembled WGS sequence"/>
</dbReference>
<keyword evidence="2" id="KW-1185">Reference proteome</keyword>
<evidence type="ECO:0000313" key="2">
    <source>
        <dbReference type="Proteomes" id="UP001364695"/>
    </source>
</evidence>